<dbReference type="Pfam" id="PF03780">
    <property type="entry name" value="Asp23"/>
    <property type="match status" value="2"/>
</dbReference>
<evidence type="ECO:0000313" key="2">
    <source>
        <dbReference type="EMBL" id="MBM7556310.1"/>
    </source>
</evidence>
<keyword evidence="3" id="KW-1185">Reference proteome</keyword>
<comment type="caution">
    <text evidence="2">The sequence shown here is derived from an EMBL/GenBank/DDBJ whole genome shotgun (WGS) entry which is preliminary data.</text>
</comment>
<proteinExistence type="inferred from homology"/>
<evidence type="ECO:0000256" key="1">
    <source>
        <dbReference type="ARBA" id="ARBA00005721"/>
    </source>
</evidence>
<dbReference type="PANTHER" id="PTHR34297:SF1">
    <property type="entry name" value="ASP23_GLS24 FAMILY ENVELOPE STRESS RESPONSE PROTEIN"/>
    <property type="match status" value="1"/>
</dbReference>
<reference evidence="2" key="1">
    <citation type="submission" date="2021-01" db="EMBL/GenBank/DDBJ databases">
        <title>Genomic Encyclopedia of Type Strains, Phase IV (KMG-IV): sequencing the most valuable type-strain genomes for metagenomic binning, comparative biology and taxonomic classification.</title>
        <authorList>
            <person name="Goeker M."/>
        </authorList>
    </citation>
    <scope>NUCLEOTIDE SEQUENCE</scope>
    <source>
        <strain evidence="2">DSM 23230</strain>
    </source>
</reference>
<comment type="similarity">
    <text evidence="1">Belongs to the asp23 family.</text>
</comment>
<evidence type="ECO:0000313" key="3">
    <source>
        <dbReference type="Proteomes" id="UP000774000"/>
    </source>
</evidence>
<dbReference type="PANTHER" id="PTHR34297">
    <property type="entry name" value="HYPOTHETICAL CYTOSOLIC PROTEIN-RELATED"/>
    <property type="match status" value="1"/>
</dbReference>
<dbReference type="RefSeq" id="WP_204701097.1">
    <property type="nucleotide sequence ID" value="NZ_JAFBDQ010000005.1"/>
</dbReference>
<name>A0A939BMF6_9FIRM</name>
<sequence>MKKSKDIDIEQKNNKGKIRISKEVIKILIGVIVREIDGVIDTQGSFFDDIRVLLGINNLSKGIEYRIIDDGFIIEINAIIKDEMQSNIVAQEIRDTVKYRLKHKTGIEVNKVKVNIKKFDYTEPDDPSNRLFPKYKLGNENNIELNSISIEDEKYNKIEELVGIVVREIDGVVDTNGGSFLNALKDILGLKDLSKGVEIERQGERITVNLNIIVDSRKKFIK</sequence>
<accession>A0A939BMF6</accession>
<dbReference type="InterPro" id="IPR005531">
    <property type="entry name" value="Asp23"/>
</dbReference>
<dbReference type="Proteomes" id="UP000774000">
    <property type="component" value="Unassembled WGS sequence"/>
</dbReference>
<gene>
    <name evidence="2" type="ORF">JOC47_001153</name>
</gene>
<dbReference type="AlphaFoldDB" id="A0A939BMF6"/>
<dbReference type="EMBL" id="JAFBDQ010000005">
    <property type="protein sequence ID" value="MBM7556310.1"/>
    <property type="molecule type" value="Genomic_DNA"/>
</dbReference>
<organism evidence="2 3">
    <name type="scientific">Halanaerobacter jeridensis</name>
    <dbReference type="NCBI Taxonomy" id="706427"/>
    <lineage>
        <taxon>Bacteria</taxon>
        <taxon>Bacillati</taxon>
        <taxon>Bacillota</taxon>
        <taxon>Clostridia</taxon>
        <taxon>Halanaerobiales</taxon>
        <taxon>Halobacteroidaceae</taxon>
        <taxon>Halanaerobacter</taxon>
    </lineage>
</organism>
<protein>
    <submittedName>
        <fullName evidence="2">Alkaline shock family protein YloU</fullName>
    </submittedName>
</protein>